<evidence type="ECO:0000313" key="2">
    <source>
        <dbReference type="Proteomes" id="UP001233999"/>
    </source>
</evidence>
<feature type="non-terminal residue" evidence="1">
    <location>
        <position position="90"/>
    </location>
</feature>
<sequence length="90" mass="10441">SWTRISLKGCRFLHFPTVDGCNEFAKGTKSYFSYCVYTSLRFSRPLSRLSASNGAIFLHNVHSLMVNLIIEKCSQHRVYYLNCVRLAFRL</sequence>
<accession>A0AAD8ERG3</accession>
<reference evidence="1" key="1">
    <citation type="journal article" date="2023" name="IScience">
        <title>Live-bearing cockroach genome reveals convergent evolutionary mechanisms linked to viviparity in insects and beyond.</title>
        <authorList>
            <person name="Fouks B."/>
            <person name="Harrison M.C."/>
            <person name="Mikhailova A.A."/>
            <person name="Marchal E."/>
            <person name="English S."/>
            <person name="Carruthers M."/>
            <person name="Jennings E.C."/>
            <person name="Chiamaka E.L."/>
            <person name="Frigard R.A."/>
            <person name="Pippel M."/>
            <person name="Attardo G.M."/>
            <person name="Benoit J.B."/>
            <person name="Bornberg-Bauer E."/>
            <person name="Tobe S.S."/>
        </authorList>
    </citation>
    <scope>NUCLEOTIDE SEQUENCE</scope>
    <source>
        <strain evidence="1">Stay&amp;Tobe</strain>
    </source>
</reference>
<feature type="non-terminal residue" evidence="1">
    <location>
        <position position="1"/>
    </location>
</feature>
<proteinExistence type="predicted"/>
<dbReference type="AlphaFoldDB" id="A0AAD8ERG3"/>
<evidence type="ECO:0000313" key="1">
    <source>
        <dbReference type="EMBL" id="KAJ9599324.1"/>
    </source>
</evidence>
<keyword evidence="2" id="KW-1185">Reference proteome</keyword>
<protein>
    <submittedName>
        <fullName evidence="1">Uncharacterized protein</fullName>
    </submittedName>
</protein>
<dbReference type="EMBL" id="JASPKZ010000817">
    <property type="protein sequence ID" value="KAJ9599324.1"/>
    <property type="molecule type" value="Genomic_DNA"/>
</dbReference>
<gene>
    <name evidence="1" type="ORF">L9F63_010191</name>
</gene>
<comment type="caution">
    <text evidence="1">The sequence shown here is derived from an EMBL/GenBank/DDBJ whole genome shotgun (WGS) entry which is preliminary data.</text>
</comment>
<reference evidence="1" key="2">
    <citation type="submission" date="2023-05" db="EMBL/GenBank/DDBJ databases">
        <authorList>
            <person name="Fouks B."/>
        </authorList>
    </citation>
    <scope>NUCLEOTIDE SEQUENCE</scope>
    <source>
        <strain evidence="1">Stay&amp;Tobe</strain>
        <tissue evidence="1">Testes</tissue>
    </source>
</reference>
<name>A0AAD8ERG3_DIPPU</name>
<dbReference type="Proteomes" id="UP001233999">
    <property type="component" value="Unassembled WGS sequence"/>
</dbReference>
<organism evidence="1 2">
    <name type="scientific">Diploptera punctata</name>
    <name type="common">Pacific beetle cockroach</name>
    <dbReference type="NCBI Taxonomy" id="6984"/>
    <lineage>
        <taxon>Eukaryota</taxon>
        <taxon>Metazoa</taxon>
        <taxon>Ecdysozoa</taxon>
        <taxon>Arthropoda</taxon>
        <taxon>Hexapoda</taxon>
        <taxon>Insecta</taxon>
        <taxon>Pterygota</taxon>
        <taxon>Neoptera</taxon>
        <taxon>Polyneoptera</taxon>
        <taxon>Dictyoptera</taxon>
        <taxon>Blattodea</taxon>
        <taxon>Blaberoidea</taxon>
        <taxon>Blaberidae</taxon>
        <taxon>Diplopterinae</taxon>
        <taxon>Diploptera</taxon>
    </lineage>
</organism>